<proteinExistence type="predicted"/>
<reference evidence="6 7" key="1">
    <citation type="submission" date="2012-10" db="EMBL/GenBank/DDBJ databases">
        <title>The draft sequence of the Mycobacterium pheli genome.</title>
        <authorList>
            <person name="Pettersson B.M.F."/>
            <person name="Das S."/>
            <person name="Dasgupta S."/>
            <person name="Bhattacharya A."/>
            <person name="Kirsebom L.A."/>
        </authorList>
    </citation>
    <scope>NUCLEOTIDE SEQUENCE [LARGE SCALE GENOMIC DNA]</scope>
    <source>
        <strain evidence="6 7">CCUG 21000</strain>
    </source>
</reference>
<dbReference type="InterPro" id="IPR036388">
    <property type="entry name" value="WH-like_DNA-bd_sf"/>
</dbReference>
<evidence type="ECO:0000256" key="2">
    <source>
        <dbReference type="ARBA" id="ARBA00023125"/>
    </source>
</evidence>
<dbReference type="InterPro" id="IPR016032">
    <property type="entry name" value="Sig_transdc_resp-reg_C-effctor"/>
</dbReference>
<keyword evidence="7" id="KW-1185">Reference proteome</keyword>
<keyword evidence="2" id="KW-0238">DNA-binding</keyword>
<sequence>MAAKVRRDLRSAGQPVVPARRRTSTIAHPAGLTARQVEVLRLMADGLTNAELAERLYLSVKTVGHHVSAILAKLGVASRREAIWRARDLGLLS</sequence>
<keyword evidence="3" id="KW-0804">Transcription</keyword>
<name>A0A5N5V6X4_MYCPH</name>
<evidence type="ECO:0000313" key="6">
    <source>
        <dbReference type="EMBL" id="KAB7757438.1"/>
    </source>
</evidence>
<feature type="compositionally biased region" description="Basic and acidic residues" evidence="4">
    <location>
        <begin position="1"/>
        <end position="10"/>
    </location>
</feature>
<dbReference type="PROSITE" id="PS50043">
    <property type="entry name" value="HTH_LUXR_2"/>
    <property type="match status" value="1"/>
</dbReference>
<dbReference type="Proteomes" id="UP000325690">
    <property type="component" value="Unassembled WGS sequence"/>
</dbReference>
<evidence type="ECO:0000259" key="5">
    <source>
        <dbReference type="PROSITE" id="PS50043"/>
    </source>
</evidence>
<feature type="region of interest" description="Disordered" evidence="4">
    <location>
        <begin position="1"/>
        <end position="24"/>
    </location>
</feature>
<dbReference type="SMART" id="SM00421">
    <property type="entry name" value="HTH_LUXR"/>
    <property type="match status" value="1"/>
</dbReference>
<evidence type="ECO:0000313" key="7">
    <source>
        <dbReference type="Proteomes" id="UP000325690"/>
    </source>
</evidence>
<dbReference type="Pfam" id="PF00196">
    <property type="entry name" value="GerE"/>
    <property type="match status" value="1"/>
</dbReference>
<dbReference type="GO" id="GO:0003677">
    <property type="term" value="F:DNA binding"/>
    <property type="evidence" value="ECO:0007669"/>
    <property type="project" value="UniProtKB-KW"/>
</dbReference>
<protein>
    <recommendedName>
        <fullName evidence="5">HTH luxR-type domain-containing protein</fullName>
    </recommendedName>
</protein>
<dbReference type="PANTHER" id="PTHR44688:SF16">
    <property type="entry name" value="DNA-BINDING TRANSCRIPTIONAL ACTIVATOR DEVR_DOSR"/>
    <property type="match status" value="1"/>
</dbReference>
<organism evidence="6 7">
    <name type="scientific">Mycolicibacterium phlei DSM 43239 = CCUG 21000</name>
    <dbReference type="NCBI Taxonomy" id="1226750"/>
    <lineage>
        <taxon>Bacteria</taxon>
        <taxon>Bacillati</taxon>
        <taxon>Actinomycetota</taxon>
        <taxon>Actinomycetes</taxon>
        <taxon>Mycobacteriales</taxon>
        <taxon>Mycobacteriaceae</taxon>
        <taxon>Mycolicibacterium</taxon>
    </lineage>
</organism>
<dbReference type="AlphaFoldDB" id="A0A5N5V6X4"/>
<dbReference type="PRINTS" id="PR00038">
    <property type="entry name" value="HTHLUXR"/>
</dbReference>
<evidence type="ECO:0000256" key="1">
    <source>
        <dbReference type="ARBA" id="ARBA00023015"/>
    </source>
</evidence>
<dbReference type="CDD" id="cd06170">
    <property type="entry name" value="LuxR_C_like"/>
    <property type="match status" value="1"/>
</dbReference>
<gene>
    <name evidence="6" type="ORF">MPHL21000_07760</name>
</gene>
<keyword evidence="1" id="KW-0805">Transcription regulation</keyword>
<accession>A0A5N5V6X4</accession>
<dbReference type="Gene3D" id="1.10.10.10">
    <property type="entry name" value="Winged helix-like DNA-binding domain superfamily/Winged helix DNA-binding domain"/>
    <property type="match status" value="1"/>
</dbReference>
<dbReference type="EMBL" id="ANBP01000008">
    <property type="protein sequence ID" value="KAB7757438.1"/>
    <property type="molecule type" value="Genomic_DNA"/>
</dbReference>
<evidence type="ECO:0000256" key="3">
    <source>
        <dbReference type="ARBA" id="ARBA00023163"/>
    </source>
</evidence>
<dbReference type="GO" id="GO:0006355">
    <property type="term" value="P:regulation of DNA-templated transcription"/>
    <property type="evidence" value="ECO:0007669"/>
    <property type="project" value="InterPro"/>
</dbReference>
<dbReference type="InterPro" id="IPR000792">
    <property type="entry name" value="Tscrpt_reg_LuxR_C"/>
</dbReference>
<feature type="domain" description="HTH luxR-type" evidence="5">
    <location>
        <begin position="25"/>
        <end position="90"/>
    </location>
</feature>
<evidence type="ECO:0000256" key="4">
    <source>
        <dbReference type="SAM" id="MobiDB-lite"/>
    </source>
</evidence>
<dbReference type="PANTHER" id="PTHR44688">
    <property type="entry name" value="DNA-BINDING TRANSCRIPTIONAL ACTIVATOR DEVR_DOSR"/>
    <property type="match status" value="1"/>
</dbReference>
<dbReference type="SUPFAM" id="SSF46894">
    <property type="entry name" value="C-terminal effector domain of the bipartite response regulators"/>
    <property type="match status" value="1"/>
</dbReference>
<comment type="caution">
    <text evidence="6">The sequence shown here is derived from an EMBL/GenBank/DDBJ whole genome shotgun (WGS) entry which is preliminary data.</text>
</comment>